<name>A0A1G6UPY9_NIADE</name>
<reference evidence="2" key="1">
    <citation type="submission" date="2016-10" db="EMBL/GenBank/DDBJ databases">
        <authorList>
            <person name="Varghese N."/>
            <person name="Submissions S."/>
        </authorList>
    </citation>
    <scope>NUCLEOTIDE SEQUENCE [LARGE SCALE GENOMIC DNA]</scope>
    <source>
        <strain evidence="2">DSM 25811 / CCM 8410 / LMG 26954 / E90</strain>
    </source>
</reference>
<dbReference type="OrthoDB" id="681079at2"/>
<evidence type="ECO:0008006" key="3">
    <source>
        <dbReference type="Google" id="ProtNLM"/>
    </source>
</evidence>
<dbReference type="AlphaFoldDB" id="A0A1G6UPY9"/>
<dbReference type="STRING" id="1285928.SAMN04487894_10952"/>
<dbReference type="Proteomes" id="UP000198757">
    <property type="component" value="Unassembled WGS sequence"/>
</dbReference>
<dbReference type="RefSeq" id="WP_090391197.1">
    <property type="nucleotide sequence ID" value="NZ_FMZO01000009.1"/>
</dbReference>
<evidence type="ECO:0000313" key="1">
    <source>
        <dbReference type="EMBL" id="SDD43353.1"/>
    </source>
</evidence>
<protein>
    <recommendedName>
        <fullName evidence="3">YD repeat-containing protein</fullName>
    </recommendedName>
</protein>
<accession>A0A1G6UPY9</accession>
<sequence>MADLCYSVTSIVVVSIAGWNENGSLLNEKNNSNIISCNILNLPEQISVTGKGTVSYQYDAAGTKLSKTVNETGQPQKITTFTILASRFKSAIVEI</sequence>
<evidence type="ECO:0000313" key="2">
    <source>
        <dbReference type="Proteomes" id="UP000198757"/>
    </source>
</evidence>
<proteinExistence type="predicted"/>
<keyword evidence="2" id="KW-1185">Reference proteome</keyword>
<dbReference type="Gene3D" id="2.180.10.10">
    <property type="entry name" value="RHS repeat-associated core"/>
    <property type="match status" value="1"/>
</dbReference>
<organism evidence="1 2">
    <name type="scientific">Niabella drilacis (strain DSM 25811 / CCM 8410 / CCUG 62505 / LMG 26954 / E90)</name>
    <dbReference type="NCBI Taxonomy" id="1285928"/>
    <lineage>
        <taxon>Bacteria</taxon>
        <taxon>Pseudomonadati</taxon>
        <taxon>Bacteroidota</taxon>
        <taxon>Chitinophagia</taxon>
        <taxon>Chitinophagales</taxon>
        <taxon>Chitinophagaceae</taxon>
        <taxon>Niabella</taxon>
    </lineage>
</organism>
<dbReference type="EMBL" id="FMZO01000009">
    <property type="protein sequence ID" value="SDD43353.1"/>
    <property type="molecule type" value="Genomic_DNA"/>
</dbReference>
<gene>
    <name evidence="1" type="ORF">SAMN04487894_10952</name>
</gene>